<evidence type="ECO:0000313" key="2">
    <source>
        <dbReference type="EMBL" id="THD08505.1"/>
    </source>
</evidence>
<comment type="caution">
    <text evidence="2">The sequence shown here is derived from an EMBL/GenBank/DDBJ whole genome shotgun (WGS) entry which is preliminary data.</text>
</comment>
<dbReference type="PANTHER" id="PTHR31061:SF24">
    <property type="entry name" value="LD22376P"/>
    <property type="match status" value="1"/>
</dbReference>
<organism evidence="2 3">
    <name type="scientific">Rhodanobacter lindaniclasticus</name>
    <dbReference type="NCBI Taxonomy" id="75310"/>
    <lineage>
        <taxon>Bacteria</taxon>
        <taxon>Pseudomonadati</taxon>
        <taxon>Pseudomonadota</taxon>
        <taxon>Gammaproteobacteria</taxon>
        <taxon>Lysobacterales</taxon>
        <taxon>Rhodanobacteraceae</taxon>
        <taxon>Rhodanobacter</taxon>
    </lineage>
</organism>
<keyword evidence="1" id="KW-0472">Membrane</keyword>
<name>A0A4S3KID7_9GAMM</name>
<accession>A0A4S3KID7</accession>
<proteinExistence type="predicted"/>
<keyword evidence="3" id="KW-1185">Reference proteome</keyword>
<gene>
    <name evidence="2" type="ORF">B1991_05510</name>
</gene>
<dbReference type="Proteomes" id="UP000306317">
    <property type="component" value="Unassembled WGS sequence"/>
</dbReference>
<dbReference type="PANTHER" id="PTHR31061">
    <property type="entry name" value="LD22376P"/>
    <property type="match status" value="1"/>
</dbReference>
<evidence type="ECO:0000313" key="3">
    <source>
        <dbReference type="Proteomes" id="UP000306317"/>
    </source>
</evidence>
<keyword evidence="1" id="KW-0812">Transmembrane</keyword>
<protein>
    <recommendedName>
        <fullName evidence="4">DUF5009 domain-containing protein</fullName>
    </recommendedName>
</protein>
<evidence type="ECO:0008006" key="4">
    <source>
        <dbReference type="Google" id="ProtNLM"/>
    </source>
</evidence>
<evidence type="ECO:0000256" key="1">
    <source>
        <dbReference type="SAM" id="Phobius"/>
    </source>
</evidence>
<feature type="transmembrane region" description="Helical" evidence="1">
    <location>
        <begin position="52"/>
        <end position="71"/>
    </location>
</feature>
<keyword evidence="1" id="KW-1133">Transmembrane helix</keyword>
<reference evidence="2 3" key="1">
    <citation type="submission" date="2017-02" db="EMBL/GenBank/DDBJ databases">
        <title>Whole genome sequencing of Rhodanobacter lindaniclasticus DSM 17932.</title>
        <authorList>
            <person name="Kumar S."/>
            <person name="Patil P."/>
            <person name="Patil P.B."/>
        </authorList>
    </citation>
    <scope>NUCLEOTIDE SEQUENCE [LARGE SCALE GENOMIC DNA]</scope>
    <source>
        <strain evidence="2 3">DSM 17932</strain>
    </source>
</reference>
<dbReference type="AlphaFoldDB" id="A0A4S3KID7"/>
<sequence>MTAPAGHLRSLGALRGCTVAAMLPVNDPGDRGHVYWPREHAAWHGCTPTDPIFPFFPFVVGVSVWLLVWAMDRRGIHLKL</sequence>
<dbReference type="EMBL" id="MWIO01000015">
    <property type="protein sequence ID" value="THD08505.1"/>
    <property type="molecule type" value="Genomic_DNA"/>
</dbReference>